<proteinExistence type="predicted"/>
<protein>
    <submittedName>
        <fullName evidence="2">Uncharacterized protein</fullName>
    </submittedName>
</protein>
<evidence type="ECO:0000313" key="2">
    <source>
        <dbReference type="EMBL" id="KAF2322358.1"/>
    </source>
</evidence>
<feature type="compositionally biased region" description="Basic and acidic residues" evidence="1">
    <location>
        <begin position="64"/>
        <end position="74"/>
    </location>
</feature>
<dbReference type="EMBL" id="JAAGAX010000002">
    <property type="protein sequence ID" value="KAF2322358.1"/>
    <property type="molecule type" value="Genomic_DNA"/>
</dbReference>
<gene>
    <name evidence="2" type="ORF">GH714_012878</name>
</gene>
<name>A0A6A6NCU0_HEVBR</name>
<reference evidence="2 3" key="1">
    <citation type="journal article" date="2020" name="Mol. Plant">
        <title>The Chromosome-Based Rubber Tree Genome Provides New Insights into Spurge Genome Evolution and Rubber Biosynthesis.</title>
        <authorList>
            <person name="Liu J."/>
            <person name="Shi C."/>
            <person name="Shi C.C."/>
            <person name="Li W."/>
            <person name="Zhang Q.J."/>
            <person name="Zhang Y."/>
            <person name="Li K."/>
            <person name="Lu H.F."/>
            <person name="Shi C."/>
            <person name="Zhu S.T."/>
            <person name="Xiao Z.Y."/>
            <person name="Nan H."/>
            <person name="Yue Y."/>
            <person name="Zhu X.G."/>
            <person name="Wu Y."/>
            <person name="Hong X.N."/>
            <person name="Fan G.Y."/>
            <person name="Tong Y."/>
            <person name="Zhang D."/>
            <person name="Mao C.L."/>
            <person name="Liu Y.L."/>
            <person name="Hao S.J."/>
            <person name="Liu W.Q."/>
            <person name="Lv M.Q."/>
            <person name="Zhang H.B."/>
            <person name="Liu Y."/>
            <person name="Hu-Tang G.R."/>
            <person name="Wang J.P."/>
            <person name="Wang J.H."/>
            <person name="Sun Y.H."/>
            <person name="Ni S.B."/>
            <person name="Chen W.B."/>
            <person name="Zhang X.C."/>
            <person name="Jiao Y.N."/>
            <person name="Eichler E.E."/>
            <person name="Li G.H."/>
            <person name="Liu X."/>
            <person name="Gao L.Z."/>
        </authorList>
    </citation>
    <scope>NUCLEOTIDE SEQUENCE [LARGE SCALE GENOMIC DNA]</scope>
    <source>
        <strain evidence="3">cv. GT1</strain>
        <tissue evidence="2">Leaf</tissue>
    </source>
</reference>
<evidence type="ECO:0000256" key="1">
    <source>
        <dbReference type="SAM" id="MobiDB-lite"/>
    </source>
</evidence>
<accession>A0A6A6NCU0</accession>
<evidence type="ECO:0000313" key="3">
    <source>
        <dbReference type="Proteomes" id="UP000467840"/>
    </source>
</evidence>
<sequence>MKLMRFNFLVEEEKARQGYGISTKSTVRKVTDGESSSHASKGGRRSRGGRGQANAKGSGGPTSVRDDEAKRDEIPTTLEALFRSSQK</sequence>
<dbReference type="AlphaFoldDB" id="A0A6A6NCU0"/>
<keyword evidence="3" id="KW-1185">Reference proteome</keyword>
<organism evidence="2 3">
    <name type="scientific">Hevea brasiliensis</name>
    <name type="common">Para rubber tree</name>
    <name type="synonym">Siphonia brasiliensis</name>
    <dbReference type="NCBI Taxonomy" id="3981"/>
    <lineage>
        <taxon>Eukaryota</taxon>
        <taxon>Viridiplantae</taxon>
        <taxon>Streptophyta</taxon>
        <taxon>Embryophyta</taxon>
        <taxon>Tracheophyta</taxon>
        <taxon>Spermatophyta</taxon>
        <taxon>Magnoliopsida</taxon>
        <taxon>eudicotyledons</taxon>
        <taxon>Gunneridae</taxon>
        <taxon>Pentapetalae</taxon>
        <taxon>rosids</taxon>
        <taxon>fabids</taxon>
        <taxon>Malpighiales</taxon>
        <taxon>Euphorbiaceae</taxon>
        <taxon>Crotonoideae</taxon>
        <taxon>Micrandreae</taxon>
        <taxon>Hevea</taxon>
    </lineage>
</organism>
<comment type="caution">
    <text evidence="2">The sequence shown here is derived from an EMBL/GenBank/DDBJ whole genome shotgun (WGS) entry which is preliminary data.</text>
</comment>
<dbReference type="Proteomes" id="UP000467840">
    <property type="component" value="Chromosome 11"/>
</dbReference>
<feature type="region of interest" description="Disordered" evidence="1">
    <location>
        <begin position="17"/>
        <end position="87"/>
    </location>
</feature>